<evidence type="ECO:0000256" key="1">
    <source>
        <dbReference type="SAM" id="MobiDB-lite"/>
    </source>
</evidence>
<feature type="region of interest" description="Disordered" evidence="1">
    <location>
        <begin position="83"/>
        <end position="105"/>
    </location>
</feature>
<dbReference type="EMBL" id="HBUF01281036">
    <property type="protein sequence ID" value="CAG6687344.1"/>
    <property type="molecule type" value="Transcribed_RNA"/>
</dbReference>
<protein>
    <submittedName>
        <fullName evidence="2">Uncharacterized protein</fullName>
    </submittedName>
</protein>
<reference evidence="2" key="1">
    <citation type="submission" date="2021-05" db="EMBL/GenBank/DDBJ databases">
        <authorList>
            <person name="Alioto T."/>
            <person name="Alioto T."/>
            <person name="Gomez Garrido J."/>
        </authorList>
    </citation>
    <scope>NUCLEOTIDE SEQUENCE</scope>
</reference>
<dbReference type="AlphaFoldDB" id="A0A8D8TIU6"/>
<evidence type="ECO:0000313" key="2">
    <source>
        <dbReference type="EMBL" id="CAG6687344.1"/>
    </source>
</evidence>
<proteinExistence type="predicted"/>
<sequence>MNPRPSLLSSQYRTLWTWRFISLLHSFISPLLSDQHRNPWRWNFINPLHSSIFLLPIIIVCADTCCGIVPCQQLPPHLSNNPWRTGWKPPDPVPQLQLDVPPWKR</sequence>
<organism evidence="2">
    <name type="scientific">Cacopsylla melanoneura</name>
    <dbReference type="NCBI Taxonomy" id="428564"/>
    <lineage>
        <taxon>Eukaryota</taxon>
        <taxon>Metazoa</taxon>
        <taxon>Ecdysozoa</taxon>
        <taxon>Arthropoda</taxon>
        <taxon>Hexapoda</taxon>
        <taxon>Insecta</taxon>
        <taxon>Pterygota</taxon>
        <taxon>Neoptera</taxon>
        <taxon>Paraneoptera</taxon>
        <taxon>Hemiptera</taxon>
        <taxon>Sternorrhyncha</taxon>
        <taxon>Psylloidea</taxon>
        <taxon>Psyllidae</taxon>
        <taxon>Psyllinae</taxon>
        <taxon>Cacopsylla</taxon>
    </lineage>
</organism>
<name>A0A8D8TIU6_9HEMI</name>
<accession>A0A8D8TIU6</accession>